<dbReference type="SMART" id="SM00671">
    <property type="entry name" value="SEL1"/>
    <property type="match status" value="6"/>
</dbReference>
<dbReference type="InterPro" id="IPR006260">
    <property type="entry name" value="TonB/TolA_C"/>
</dbReference>
<keyword evidence="9" id="KW-1185">Reference proteome</keyword>
<accession>A0ABX0NSS4</accession>
<dbReference type="PANTHER" id="PTHR11102">
    <property type="entry name" value="SEL-1-LIKE PROTEIN"/>
    <property type="match status" value="1"/>
</dbReference>
<evidence type="ECO:0000256" key="5">
    <source>
        <dbReference type="SAM" id="MobiDB-lite"/>
    </source>
</evidence>
<dbReference type="SUPFAM" id="SSF81901">
    <property type="entry name" value="HCP-like"/>
    <property type="match status" value="2"/>
</dbReference>
<feature type="signal peptide" evidence="6">
    <location>
        <begin position="1"/>
        <end position="35"/>
    </location>
</feature>
<feature type="chain" id="PRO_5046049840" evidence="6">
    <location>
        <begin position="36"/>
        <end position="386"/>
    </location>
</feature>
<dbReference type="Pfam" id="PF03544">
    <property type="entry name" value="TonB_C"/>
    <property type="match status" value="1"/>
</dbReference>
<dbReference type="Pfam" id="PF08238">
    <property type="entry name" value="Sel1"/>
    <property type="match status" value="5"/>
</dbReference>
<dbReference type="InterPro" id="IPR011990">
    <property type="entry name" value="TPR-like_helical_dom_sf"/>
</dbReference>
<name>A0ABX0NSS4_9BURK</name>
<organism evidence="8 9">
    <name type="scientific">Massilia mucilaginosa</name>
    <dbReference type="NCBI Taxonomy" id="2609282"/>
    <lineage>
        <taxon>Bacteria</taxon>
        <taxon>Pseudomonadati</taxon>
        <taxon>Pseudomonadota</taxon>
        <taxon>Betaproteobacteria</taxon>
        <taxon>Burkholderiales</taxon>
        <taxon>Oxalobacteraceae</taxon>
        <taxon>Telluria group</taxon>
        <taxon>Massilia</taxon>
    </lineage>
</organism>
<keyword evidence="3" id="KW-1133">Transmembrane helix</keyword>
<evidence type="ECO:0000256" key="1">
    <source>
        <dbReference type="ARBA" id="ARBA00004167"/>
    </source>
</evidence>
<feature type="domain" description="TonB C-terminal" evidence="7">
    <location>
        <begin position="57"/>
        <end position="153"/>
    </location>
</feature>
<dbReference type="Gene3D" id="3.30.1150.10">
    <property type="match status" value="1"/>
</dbReference>
<feature type="compositionally biased region" description="Low complexity" evidence="5">
    <location>
        <begin position="43"/>
        <end position="57"/>
    </location>
</feature>
<comment type="subcellular location">
    <subcellularLocation>
        <location evidence="1">Membrane</location>
        <topology evidence="1">Single-pass membrane protein</topology>
    </subcellularLocation>
</comment>
<dbReference type="InterPro" id="IPR037682">
    <property type="entry name" value="TonB_C"/>
</dbReference>
<sequence>MTAPAPSMLHFRPRRSRALASLAASLAMLGASAYAQQDDSQGAAPPSAAPAPHSATPVKPGPNFATCAKPLYPPEALRQEQQGTVTLSFLIGTDGAVKASKIVKSSGFALLDKAASDGIGRCKFTATRVDGQPVQSWMQMQYVWTLGGPDPARAAADLALAVAGAERGDPAYQHQLGLIHINASGLERKPREAMTLWRKAAEQGYMPAQLSLAMGLRIGLAGQPDEALAMDWYRKAADLGSAQGQHDLATMLLRRDGAGDRAAARDWLRKAAARGYAHSQASYGSMLMQERTPESIEEGLALVRKAVAQQHAGGQLALARAYQAGHGVERDEAQAADLYEKAALNGSKAAQKALAELYEHGTGVAADPVKAAQWRQIAASPPAWAR</sequence>
<feature type="region of interest" description="Disordered" evidence="5">
    <location>
        <begin position="37"/>
        <end position="60"/>
    </location>
</feature>
<reference evidence="8 9" key="1">
    <citation type="submission" date="2019-10" db="EMBL/GenBank/DDBJ databases">
        <title>Taxonomy of Antarctic Massilia spp.: description of Massilia rubra sp. nov., Massilia aquatica sp. nov., Massilia mucilaginosa sp. nov., Massilia frigida sp. nov. isolated from streams, lakes and regoliths.</title>
        <authorList>
            <person name="Holochova P."/>
            <person name="Sedlacek I."/>
            <person name="Kralova S."/>
            <person name="Maslanova I."/>
            <person name="Busse H.-J."/>
            <person name="Stankova E."/>
            <person name="Vrbovska V."/>
            <person name="Kovarovic V."/>
            <person name="Bartak M."/>
            <person name="Svec P."/>
            <person name="Pantucek R."/>
        </authorList>
    </citation>
    <scope>NUCLEOTIDE SEQUENCE [LARGE SCALE GENOMIC DNA]</scope>
    <source>
        <strain evidence="8 9">CCM 8733</strain>
    </source>
</reference>
<dbReference type="InterPro" id="IPR050767">
    <property type="entry name" value="Sel1_AlgK"/>
</dbReference>
<dbReference type="Proteomes" id="UP000609726">
    <property type="component" value="Unassembled WGS sequence"/>
</dbReference>
<dbReference type="EMBL" id="WHJH01000012">
    <property type="protein sequence ID" value="NHZ89852.1"/>
    <property type="molecule type" value="Genomic_DNA"/>
</dbReference>
<keyword evidence="2" id="KW-0812">Transmembrane</keyword>
<evidence type="ECO:0000313" key="8">
    <source>
        <dbReference type="EMBL" id="NHZ89852.1"/>
    </source>
</evidence>
<evidence type="ECO:0000259" key="7">
    <source>
        <dbReference type="PROSITE" id="PS52015"/>
    </source>
</evidence>
<gene>
    <name evidence="8" type="ORF">F2P45_12635</name>
</gene>
<dbReference type="PROSITE" id="PS52015">
    <property type="entry name" value="TONB_CTD"/>
    <property type="match status" value="1"/>
</dbReference>
<evidence type="ECO:0000256" key="4">
    <source>
        <dbReference type="ARBA" id="ARBA00023136"/>
    </source>
</evidence>
<dbReference type="PANTHER" id="PTHR11102:SF160">
    <property type="entry name" value="ERAD-ASSOCIATED E3 UBIQUITIN-PROTEIN LIGASE COMPONENT HRD3"/>
    <property type="match status" value="1"/>
</dbReference>
<evidence type="ECO:0000313" key="9">
    <source>
        <dbReference type="Proteomes" id="UP000609726"/>
    </source>
</evidence>
<dbReference type="NCBIfam" id="TIGR01352">
    <property type="entry name" value="tonB_Cterm"/>
    <property type="match status" value="1"/>
</dbReference>
<evidence type="ECO:0000256" key="3">
    <source>
        <dbReference type="ARBA" id="ARBA00022989"/>
    </source>
</evidence>
<dbReference type="SUPFAM" id="SSF74653">
    <property type="entry name" value="TolA/TonB C-terminal domain"/>
    <property type="match status" value="1"/>
</dbReference>
<dbReference type="InterPro" id="IPR006597">
    <property type="entry name" value="Sel1-like"/>
</dbReference>
<protein>
    <submittedName>
        <fullName evidence="8">TonB family protein</fullName>
    </submittedName>
</protein>
<evidence type="ECO:0000256" key="2">
    <source>
        <dbReference type="ARBA" id="ARBA00022692"/>
    </source>
</evidence>
<dbReference type="Gene3D" id="1.25.40.10">
    <property type="entry name" value="Tetratricopeptide repeat domain"/>
    <property type="match status" value="2"/>
</dbReference>
<keyword evidence="6" id="KW-0732">Signal</keyword>
<comment type="caution">
    <text evidence="8">The sequence shown here is derived from an EMBL/GenBank/DDBJ whole genome shotgun (WGS) entry which is preliminary data.</text>
</comment>
<keyword evidence="4" id="KW-0472">Membrane</keyword>
<proteinExistence type="predicted"/>
<evidence type="ECO:0000256" key="6">
    <source>
        <dbReference type="SAM" id="SignalP"/>
    </source>
</evidence>